<dbReference type="InterPro" id="IPR003961">
    <property type="entry name" value="FN3_dom"/>
</dbReference>
<keyword evidence="3" id="KW-0119">Carbohydrate metabolism</keyword>
<dbReference type="SMART" id="SM00060">
    <property type="entry name" value="FN3"/>
    <property type="match status" value="2"/>
</dbReference>
<reference evidence="8 9" key="1">
    <citation type="submission" date="2019-02" db="EMBL/GenBank/DDBJ databases">
        <title>Draft genome sequences of novel Actinobacteria.</title>
        <authorList>
            <person name="Sahin N."/>
            <person name="Ay H."/>
            <person name="Saygin H."/>
        </authorList>
    </citation>
    <scope>NUCLEOTIDE SEQUENCE [LARGE SCALE GENOMIC DNA]</scope>
    <source>
        <strain evidence="8 9">8K307</strain>
    </source>
</reference>
<dbReference type="Pfam" id="PF25275">
    <property type="entry name" value="Golvesin_C"/>
    <property type="match status" value="3"/>
</dbReference>
<dbReference type="EMBL" id="SMLB01000033">
    <property type="protein sequence ID" value="TDD67003.1"/>
    <property type="molecule type" value="Genomic_DNA"/>
</dbReference>
<accession>A0A4R5A4Y3</accession>
<feature type="domain" description="GH16" evidence="7">
    <location>
        <begin position="48"/>
        <end position="288"/>
    </location>
</feature>
<dbReference type="Pfam" id="PF00722">
    <property type="entry name" value="Glyco_hydro_16"/>
    <property type="match status" value="1"/>
</dbReference>
<evidence type="ECO:0000256" key="5">
    <source>
        <dbReference type="SAM" id="SignalP"/>
    </source>
</evidence>
<dbReference type="GO" id="GO:0004553">
    <property type="term" value="F:hydrolase activity, hydrolyzing O-glycosyl compounds"/>
    <property type="evidence" value="ECO:0007669"/>
    <property type="project" value="InterPro"/>
</dbReference>
<evidence type="ECO:0000313" key="9">
    <source>
        <dbReference type="Proteomes" id="UP000295217"/>
    </source>
</evidence>
<dbReference type="InterPro" id="IPR033803">
    <property type="entry name" value="CBD-like_Golvesin-Xly"/>
</dbReference>
<keyword evidence="8" id="KW-0378">Hydrolase</keyword>
<keyword evidence="3" id="KW-0624">Polysaccharide degradation</keyword>
<feature type="chain" id="PRO_5020377637" evidence="5">
    <location>
        <begin position="39"/>
        <end position="884"/>
    </location>
</feature>
<feature type="signal peptide" evidence="5">
    <location>
        <begin position="1"/>
        <end position="38"/>
    </location>
</feature>
<dbReference type="InterPro" id="IPR050546">
    <property type="entry name" value="Glycosyl_Hydrlase_16"/>
</dbReference>
<name>A0A4R5A4Y3_9ACTN</name>
<protein>
    <submittedName>
        <fullName evidence="8">Glycosyl hydrolase family protein</fullName>
    </submittedName>
</protein>
<dbReference type="Proteomes" id="UP000295217">
    <property type="component" value="Unassembled WGS sequence"/>
</dbReference>
<keyword evidence="2" id="KW-0326">Glycosidase</keyword>
<evidence type="ECO:0000256" key="3">
    <source>
        <dbReference type="ARBA" id="ARBA00023326"/>
    </source>
</evidence>
<dbReference type="CDD" id="cd00413">
    <property type="entry name" value="Glyco_hydrolase_16"/>
    <property type="match status" value="1"/>
</dbReference>
<dbReference type="PANTHER" id="PTHR10963">
    <property type="entry name" value="GLYCOSYL HYDROLASE-RELATED"/>
    <property type="match status" value="1"/>
</dbReference>
<evidence type="ECO:0000256" key="4">
    <source>
        <dbReference type="SAM" id="MobiDB-lite"/>
    </source>
</evidence>
<dbReference type="PROSITE" id="PS50853">
    <property type="entry name" value="FN3"/>
    <property type="match status" value="1"/>
</dbReference>
<organism evidence="8 9">
    <name type="scientific">Jiangella aurantiaca</name>
    <dbReference type="NCBI Taxonomy" id="2530373"/>
    <lineage>
        <taxon>Bacteria</taxon>
        <taxon>Bacillati</taxon>
        <taxon>Actinomycetota</taxon>
        <taxon>Actinomycetes</taxon>
        <taxon>Jiangellales</taxon>
        <taxon>Jiangellaceae</taxon>
        <taxon>Jiangella</taxon>
    </lineage>
</organism>
<dbReference type="InterPro" id="IPR013783">
    <property type="entry name" value="Ig-like_fold"/>
</dbReference>
<evidence type="ECO:0000259" key="6">
    <source>
        <dbReference type="PROSITE" id="PS50853"/>
    </source>
</evidence>
<dbReference type="PANTHER" id="PTHR10963:SF55">
    <property type="entry name" value="GLYCOSIDE HYDROLASE FAMILY 16 PROTEIN"/>
    <property type="match status" value="1"/>
</dbReference>
<dbReference type="CDD" id="cd00063">
    <property type="entry name" value="FN3"/>
    <property type="match status" value="1"/>
</dbReference>
<dbReference type="PROSITE" id="PS51762">
    <property type="entry name" value="GH16_2"/>
    <property type="match status" value="1"/>
</dbReference>
<dbReference type="Gene3D" id="2.60.40.10">
    <property type="entry name" value="Immunoglobulins"/>
    <property type="match status" value="2"/>
</dbReference>
<proteinExistence type="inferred from homology"/>
<dbReference type="SUPFAM" id="SSF49265">
    <property type="entry name" value="Fibronectin type III"/>
    <property type="match status" value="1"/>
</dbReference>
<dbReference type="InterPro" id="IPR036116">
    <property type="entry name" value="FN3_sf"/>
</dbReference>
<evidence type="ECO:0000256" key="1">
    <source>
        <dbReference type="ARBA" id="ARBA00006865"/>
    </source>
</evidence>
<dbReference type="InterPro" id="IPR000757">
    <property type="entry name" value="Beta-glucanase-like"/>
</dbReference>
<evidence type="ECO:0000259" key="7">
    <source>
        <dbReference type="PROSITE" id="PS51762"/>
    </source>
</evidence>
<feature type="domain" description="Fibronectin type-III" evidence="6">
    <location>
        <begin position="565"/>
        <end position="656"/>
    </location>
</feature>
<dbReference type="OrthoDB" id="9809583at2"/>
<comment type="caution">
    <text evidence="8">The sequence shown here is derived from an EMBL/GenBank/DDBJ whole genome shotgun (WGS) entry which is preliminary data.</text>
</comment>
<comment type="similarity">
    <text evidence="1">Belongs to the glycosyl hydrolase 16 family.</text>
</comment>
<gene>
    <name evidence="8" type="ORF">E1262_20500</name>
</gene>
<keyword evidence="9" id="KW-1185">Reference proteome</keyword>
<feature type="compositionally biased region" description="Low complexity" evidence="4">
    <location>
        <begin position="33"/>
        <end position="51"/>
    </location>
</feature>
<evidence type="ECO:0000256" key="2">
    <source>
        <dbReference type="ARBA" id="ARBA00023295"/>
    </source>
</evidence>
<dbReference type="GO" id="GO:0000272">
    <property type="term" value="P:polysaccharide catabolic process"/>
    <property type="evidence" value="ECO:0007669"/>
    <property type="project" value="UniProtKB-KW"/>
</dbReference>
<dbReference type="SUPFAM" id="SSF49899">
    <property type="entry name" value="Concanavalin A-like lectins/glucanases"/>
    <property type="match status" value="1"/>
</dbReference>
<keyword evidence="5" id="KW-0732">Signal</keyword>
<dbReference type="Gene3D" id="2.60.120.200">
    <property type="match status" value="1"/>
</dbReference>
<dbReference type="RefSeq" id="WP_132105007.1">
    <property type="nucleotide sequence ID" value="NZ_SMLB01000033.1"/>
</dbReference>
<dbReference type="AlphaFoldDB" id="A0A4R5A4Y3"/>
<sequence length="884" mass="94360">MIVTALPRSARAWSTLTGIAVAALSAASLTAAPGPATAAEPAPNTTATDAAGRPVAPLPGYELAWADEFDGVNADGTGLATDDWYYREGEKVICSNSPDNVTVSGGLLHIALKREDRNGMPYTCGGVISKEWFGYGYYETRAQLWGDQGFHSAMWTTGLGDSMPDTPLYKGPNNRVNEIDGFEIDSHAPDRIQHHSHWFVPGHIGNQGGVYVGPDSSDGYHTYGFEWLPNEIRYYVDGVLARVQPYPGPHGLQSIWLTTLGYTAPVDESNLPGVTTWDYFRYYAPTDDGNRGTPGSIVVDNGEPGYAETGAWEDTGEAFGYQDRETRRSTESGATAAWTPEVDEAGEYEVFVWNPSFLATGHTAARYTVTHAGGSADVVVSQRTAGQRWVSLGSYELTPGSGHGVRVAGDPAGTGTLRADAAMFTPAVVVDDADPGYTESGTWAGSSTVTGWLRTGTRYASGSSSTARWTPDLPASTTYDVYAWTPRNELNTDKARFTVAHAGGTTVVPADGVVDRWTHLGRYSFAAGTGGYVELGKDYGVTGFLRADAVKFVPVPTARDAAPPAPTGVNGTVNAIPVTGDAVLTWHWQQVREPDVVGYHVYLDGQRVSWQPVVRPWFRMREMLAGQRYEITVTAVDSAGRESAPSRPAPVRIPVDTRAPAAPTGLVGEAANGRAILYWSQNAEVDLLGYNVYAAGELVNTKGPVGHIADPSFTRLGLPVEELANNQAHQLEIRAVDLSGNESLPATVSVTPLPMSIIGIGDAGYSEQGTWTGSSVPGWLRSSTRTTNVTTATATWRPDLPTAGSYDVYAWVPNHANSTTAARYTVTHEAGSNSVDIDQTTGGNQWIQLGRYEFAAGMGGDVTISNAAGRGYLRTSAVKFVPTS</sequence>
<evidence type="ECO:0000313" key="8">
    <source>
        <dbReference type="EMBL" id="TDD67003.1"/>
    </source>
</evidence>
<feature type="region of interest" description="Disordered" evidence="4">
    <location>
        <begin position="33"/>
        <end position="53"/>
    </location>
</feature>
<dbReference type="InterPro" id="IPR013320">
    <property type="entry name" value="ConA-like_dom_sf"/>
</dbReference>